<dbReference type="Proteomes" id="UP000244005">
    <property type="component" value="Unassembled WGS sequence"/>
</dbReference>
<protein>
    <submittedName>
        <fullName evidence="1">Uncharacterized protein</fullName>
    </submittedName>
</protein>
<proteinExistence type="predicted"/>
<accession>A0A2R6WTF9</accession>
<evidence type="ECO:0000313" key="2">
    <source>
        <dbReference type="Proteomes" id="UP000244005"/>
    </source>
</evidence>
<keyword evidence="2" id="KW-1185">Reference proteome</keyword>
<name>A0A2R6WTF9_MARPO</name>
<organism evidence="1 2">
    <name type="scientific">Marchantia polymorpha</name>
    <name type="common">Common liverwort</name>
    <name type="synonym">Marchantia aquatica</name>
    <dbReference type="NCBI Taxonomy" id="3197"/>
    <lineage>
        <taxon>Eukaryota</taxon>
        <taxon>Viridiplantae</taxon>
        <taxon>Streptophyta</taxon>
        <taxon>Embryophyta</taxon>
        <taxon>Marchantiophyta</taxon>
        <taxon>Marchantiopsida</taxon>
        <taxon>Marchantiidae</taxon>
        <taxon>Marchantiales</taxon>
        <taxon>Marchantiaceae</taxon>
        <taxon>Marchantia</taxon>
    </lineage>
</organism>
<evidence type="ECO:0000313" key="1">
    <source>
        <dbReference type="EMBL" id="PTQ37094.1"/>
    </source>
</evidence>
<dbReference type="Gramene" id="Mp6g13080.1">
    <property type="protein sequence ID" value="Mp6g13080.1.cds1"/>
    <property type="gene ID" value="Mp6g13080"/>
</dbReference>
<dbReference type="AlphaFoldDB" id="A0A2R6WTF9"/>
<reference evidence="2" key="1">
    <citation type="journal article" date="2017" name="Cell">
        <title>Insights into land plant evolution garnered from the Marchantia polymorpha genome.</title>
        <authorList>
            <person name="Bowman J.L."/>
            <person name="Kohchi T."/>
            <person name="Yamato K.T."/>
            <person name="Jenkins J."/>
            <person name="Shu S."/>
            <person name="Ishizaki K."/>
            <person name="Yamaoka S."/>
            <person name="Nishihama R."/>
            <person name="Nakamura Y."/>
            <person name="Berger F."/>
            <person name="Adam C."/>
            <person name="Aki S.S."/>
            <person name="Althoff F."/>
            <person name="Araki T."/>
            <person name="Arteaga-Vazquez M.A."/>
            <person name="Balasubrmanian S."/>
            <person name="Barry K."/>
            <person name="Bauer D."/>
            <person name="Boehm C.R."/>
            <person name="Briginshaw L."/>
            <person name="Caballero-Perez J."/>
            <person name="Catarino B."/>
            <person name="Chen F."/>
            <person name="Chiyoda S."/>
            <person name="Chovatia M."/>
            <person name="Davies K.M."/>
            <person name="Delmans M."/>
            <person name="Demura T."/>
            <person name="Dierschke T."/>
            <person name="Dolan L."/>
            <person name="Dorantes-Acosta A.E."/>
            <person name="Eklund D.M."/>
            <person name="Florent S.N."/>
            <person name="Flores-Sandoval E."/>
            <person name="Fujiyama A."/>
            <person name="Fukuzawa H."/>
            <person name="Galik B."/>
            <person name="Grimanelli D."/>
            <person name="Grimwood J."/>
            <person name="Grossniklaus U."/>
            <person name="Hamada T."/>
            <person name="Haseloff J."/>
            <person name="Hetherington A.J."/>
            <person name="Higo A."/>
            <person name="Hirakawa Y."/>
            <person name="Hundley H.N."/>
            <person name="Ikeda Y."/>
            <person name="Inoue K."/>
            <person name="Inoue S.I."/>
            <person name="Ishida S."/>
            <person name="Jia Q."/>
            <person name="Kakita M."/>
            <person name="Kanazawa T."/>
            <person name="Kawai Y."/>
            <person name="Kawashima T."/>
            <person name="Kennedy M."/>
            <person name="Kinose K."/>
            <person name="Kinoshita T."/>
            <person name="Kohara Y."/>
            <person name="Koide E."/>
            <person name="Komatsu K."/>
            <person name="Kopischke S."/>
            <person name="Kubo M."/>
            <person name="Kyozuka J."/>
            <person name="Lagercrantz U."/>
            <person name="Lin S.S."/>
            <person name="Lindquist E."/>
            <person name="Lipzen A.M."/>
            <person name="Lu C.W."/>
            <person name="De Luna E."/>
            <person name="Martienssen R.A."/>
            <person name="Minamino N."/>
            <person name="Mizutani M."/>
            <person name="Mizutani M."/>
            <person name="Mochizuki N."/>
            <person name="Monte I."/>
            <person name="Mosher R."/>
            <person name="Nagasaki H."/>
            <person name="Nakagami H."/>
            <person name="Naramoto S."/>
            <person name="Nishitani K."/>
            <person name="Ohtani M."/>
            <person name="Okamoto T."/>
            <person name="Okumura M."/>
            <person name="Phillips J."/>
            <person name="Pollak B."/>
            <person name="Reinders A."/>
            <person name="Rovekamp M."/>
            <person name="Sano R."/>
            <person name="Sawa S."/>
            <person name="Schmid M.W."/>
            <person name="Shirakawa M."/>
            <person name="Solano R."/>
            <person name="Spunde A."/>
            <person name="Suetsugu N."/>
            <person name="Sugano S."/>
            <person name="Sugiyama A."/>
            <person name="Sun R."/>
            <person name="Suzuki Y."/>
            <person name="Takenaka M."/>
            <person name="Takezawa D."/>
            <person name="Tomogane H."/>
            <person name="Tsuzuki M."/>
            <person name="Ueda T."/>
            <person name="Umeda M."/>
            <person name="Ward J.M."/>
            <person name="Watanabe Y."/>
            <person name="Yazaki K."/>
            <person name="Yokoyama R."/>
            <person name="Yoshitake Y."/>
            <person name="Yotsui I."/>
            <person name="Zachgo S."/>
            <person name="Schmutz J."/>
        </authorList>
    </citation>
    <scope>NUCLEOTIDE SEQUENCE [LARGE SCALE GENOMIC DNA]</scope>
    <source>
        <strain evidence="2">Tak-1</strain>
    </source>
</reference>
<dbReference type="EMBL" id="KZ772731">
    <property type="protein sequence ID" value="PTQ37094.1"/>
    <property type="molecule type" value="Genomic_DNA"/>
</dbReference>
<gene>
    <name evidence="1" type="ORF">MARPO_0059s0042</name>
</gene>
<sequence length="137" mass="15155">MYRQASSGVPEIFDLSNSLLAPEAHGAFGRDSAWFSIVLYMSREVFTARYVVCCQRAHGSTESSDRRAIESPLSFCLSCEPEAQTIFSAVKPAYVKGFFFGQTVSLTMWSARQFLPADSFCSLSVQYHRESIVGGNA</sequence>